<keyword evidence="1" id="KW-0472">Membrane</keyword>
<dbReference type="PANTHER" id="PTHR34220:SF9">
    <property type="entry name" value="SIGNAL TRANSDUCTION HISTIDINE KINASE INTERNAL REGION DOMAIN-CONTAINING PROTEIN"/>
    <property type="match status" value="1"/>
</dbReference>
<feature type="transmembrane region" description="Helical" evidence="1">
    <location>
        <begin position="142"/>
        <end position="165"/>
    </location>
</feature>
<dbReference type="SUPFAM" id="SSF55874">
    <property type="entry name" value="ATPase domain of HSP90 chaperone/DNA topoisomerase II/histidine kinase"/>
    <property type="match status" value="1"/>
</dbReference>
<name>A0A7X4KGE3_9BURK</name>
<dbReference type="InterPro" id="IPR050640">
    <property type="entry name" value="Bact_2-comp_sensor_kinase"/>
</dbReference>
<dbReference type="EMBL" id="WWCR01000005">
    <property type="protein sequence ID" value="MYM72007.1"/>
    <property type="molecule type" value="Genomic_DNA"/>
</dbReference>
<keyword evidence="1" id="KW-0812">Transmembrane</keyword>
<organism evidence="3 4">
    <name type="scientific">Duganella margarita</name>
    <dbReference type="NCBI Taxonomy" id="2692170"/>
    <lineage>
        <taxon>Bacteria</taxon>
        <taxon>Pseudomonadati</taxon>
        <taxon>Pseudomonadota</taxon>
        <taxon>Betaproteobacteria</taxon>
        <taxon>Burkholderiales</taxon>
        <taxon>Oxalobacteraceae</taxon>
        <taxon>Telluria group</taxon>
        <taxon>Duganella</taxon>
    </lineage>
</organism>
<sequence length="391" mass="42838">MNRPTVTDAANEQPIPARLAGQLAGWSAKARQYPVFSRTWFAYRARSFLLPVLSFTFFLLVLSSLIPSVYSKPAELLSLFAVWPLVVVALFLGRWLAVLVCQRGWPPRRELAGVLLALLIGVLVGGYISQFTRVQNSPSERLINGIVWAFVLMWLGGVGDLIAYLRQRRRLQDAHLFEQMERYKDERNQVAMRLSLLASQVEPHFLFNTLSGVRAAIISDPARGVAIIDHLVDYLRATIPQIRDDGAQLLVPLASQLDAVSAYLGVIHTRLPRLAFRVDCPAALRHCAVPPLMLISLVENAVKHGIEPKKGPVKIIVSVSRREQQLVLAVADDGVGFGGGASGSGIGLSNIRERLQHLYQGQAALSLTARAQGGLQASITLPVQALPAKES</sequence>
<evidence type="ECO:0000259" key="2">
    <source>
        <dbReference type="PROSITE" id="PS50109"/>
    </source>
</evidence>
<comment type="caution">
    <text evidence="3">The sequence shown here is derived from an EMBL/GenBank/DDBJ whole genome shotgun (WGS) entry which is preliminary data.</text>
</comment>
<dbReference type="PANTHER" id="PTHR34220">
    <property type="entry name" value="SENSOR HISTIDINE KINASE YPDA"/>
    <property type="match status" value="1"/>
</dbReference>
<dbReference type="GO" id="GO:0016020">
    <property type="term" value="C:membrane"/>
    <property type="evidence" value="ECO:0007669"/>
    <property type="project" value="InterPro"/>
</dbReference>
<dbReference type="GO" id="GO:0000155">
    <property type="term" value="F:phosphorelay sensor kinase activity"/>
    <property type="evidence" value="ECO:0007669"/>
    <property type="project" value="InterPro"/>
</dbReference>
<dbReference type="PROSITE" id="PS50109">
    <property type="entry name" value="HIS_KIN"/>
    <property type="match status" value="1"/>
</dbReference>
<dbReference type="InterPro" id="IPR036890">
    <property type="entry name" value="HATPase_C_sf"/>
</dbReference>
<dbReference type="Pfam" id="PF06580">
    <property type="entry name" value="His_kinase"/>
    <property type="match status" value="1"/>
</dbReference>
<dbReference type="RefSeq" id="WP_161049602.1">
    <property type="nucleotide sequence ID" value="NZ_WWCR01000005.1"/>
</dbReference>
<feature type="transmembrane region" description="Helical" evidence="1">
    <location>
        <begin position="111"/>
        <end position="130"/>
    </location>
</feature>
<dbReference type="AlphaFoldDB" id="A0A7X4KGE3"/>
<feature type="transmembrane region" description="Helical" evidence="1">
    <location>
        <begin position="76"/>
        <end position="99"/>
    </location>
</feature>
<reference evidence="3 4" key="1">
    <citation type="submission" date="2019-12" db="EMBL/GenBank/DDBJ databases">
        <title>Novel species isolated from a subtropical stream in China.</title>
        <authorList>
            <person name="Lu H."/>
        </authorList>
    </citation>
    <scope>NUCLEOTIDE SEQUENCE [LARGE SCALE GENOMIC DNA]</scope>
    <source>
        <strain evidence="3 4">FT134W</strain>
    </source>
</reference>
<feature type="transmembrane region" description="Helical" evidence="1">
    <location>
        <begin position="48"/>
        <end position="70"/>
    </location>
</feature>
<proteinExistence type="predicted"/>
<evidence type="ECO:0000313" key="4">
    <source>
        <dbReference type="Proteomes" id="UP000469734"/>
    </source>
</evidence>
<dbReference type="InterPro" id="IPR005467">
    <property type="entry name" value="His_kinase_dom"/>
</dbReference>
<evidence type="ECO:0000313" key="3">
    <source>
        <dbReference type="EMBL" id="MYM72007.1"/>
    </source>
</evidence>
<gene>
    <name evidence="3" type="ORF">GTP56_07310</name>
</gene>
<protein>
    <recommendedName>
        <fullName evidence="2">Histidine kinase domain-containing protein</fullName>
    </recommendedName>
</protein>
<accession>A0A7X4KGE3</accession>
<keyword evidence="1" id="KW-1133">Transmembrane helix</keyword>
<dbReference type="Pfam" id="PF02518">
    <property type="entry name" value="HATPase_c"/>
    <property type="match status" value="1"/>
</dbReference>
<dbReference type="Gene3D" id="3.30.565.10">
    <property type="entry name" value="Histidine kinase-like ATPase, C-terminal domain"/>
    <property type="match status" value="1"/>
</dbReference>
<dbReference type="Proteomes" id="UP000469734">
    <property type="component" value="Unassembled WGS sequence"/>
</dbReference>
<feature type="domain" description="Histidine kinase" evidence="2">
    <location>
        <begin position="293"/>
        <end position="385"/>
    </location>
</feature>
<dbReference type="InterPro" id="IPR003594">
    <property type="entry name" value="HATPase_dom"/>
</dbReference>
<dbReference type="InterPro" id="IPR010559">
    <property type="entry name" value="Sig_transdc_His_kin_internal"/>
</dbReference>
<evidence type="ECO:0000256" key="1">
    <source>
        <dbReference type="SAM" id="Phobius"/>
    </source>
</evidence>